<dbReference type="Gene3D" id="1.50.40.10">
    <property type="entry name" value="Mitochondrial carrier domain"/>
    <property type="match status" value="1"/>
</dbReference>
<evidence type="ECO:0000256" key="4">
    <source>
        <dbReference type="ARBA" id="ARBA00022692"/>
    </source>
</evidence>
<evidence type="ECO:0000256" key="8">
    <source>
        <dbReference type="SAM" id="MobiDB-lite"/>
    </source>
</evidence>
<gene>
    <name evidence="9" type="ORF">A4X13_0g5524</name>
</gene>
<evidence type="ECO:0000256" key="7">
    <source>
        <dbReference type="ARBA" id="ARBA00023136"/>
    </source>
</evidence>
<dbReference type="Proteomes" id="UP000077521">
    <property type="component" value="Unassembled WGS sequence"/>
</dbReference>
<accession>A0A177TVH7</accession>
<feature type="region of interest" description="Disordered" evidence="8">
    <location>
        <begin position="204"/>
        <end position="257"/>
    </location>
</feature>
<keyword evidence="7" id="KW-0472">Membrane</keyword>
<keyword evidence="5" id="KW-0677">Repeat</keyword>
<comment type="similarity">
    <text evidence="2">Belongs to the mitochondrial carrier (TC 2.A.29) family.</text>
</comment>
<evidence type="ECO:0000313" key="10">
    <source>
        <dbReference type="Proteomes" id="UP000077521"/>
    </source>
</evidence>
<feature type="region of interest" description="Disordered" evidence="8">
    <location>
        <begin position="504"/>
        <end position="529"/>
    </location>
</feature>
<feature type="compositionally biased region" description="Low complexity" evidence="8">
    <location>
        <begin position="504"/>
        <end position="516"/>
    </location>
</feature>
<feature type="compositionally biased region" description="Polar residues" evidence="8">
    <location>
        <begin position="240"/>
        <end position="252"/>
    </location>
</feature>
<dbReference type="GO" id="GO:0016020">
    <property type="term" value="C:membrane"/>
    <property type="evidence" value="ECO:0007669"/>
    <property type="project" value="UniProtKB-SubCell"/>
</dbReference>
<organism evidence="9 10">
    <name type="scientific">Tilletia indica</name>
    <dbReference type="NCBI Taxonomy" id="43049"/>
    <lineage>
        <taxon>Eukaryota</taxon>
        <taxon>Fungi</taxon>
        <taxon>Dikarya</taxon>
        <taxon>Basidiomycota</taxon>
        <taxon>Ustilaginomycotina</taxon>
        <taxon>Exobasidiomycetes</taxon>
        <taxon>Tilletiales</taxon>
        <taxon>Tilletiaceae</taxon>
        <taxon>Tilletia</taxon>
    </lineage>
</organism>
<feature type="compositionally biased region" description="Low complexity" evidence="8">
    <location>
        <begin position="17"/>
        <end position="69"/>
    </location>
</feature>
<evidence type="ECO:0000313" key="9">
    <source>
        <dbReference type="EMBL" id="KAE8248653.1"/>
    </source>
</evidence>
<dbReference type="InterPro" id="IPR050391">
    <property type="entry name" value="Mito_Metabolite_Transporter"/>
</dbReference>
<feature type="compositionally biased region" description="Polar residues" evidence="8">
    <location>
        <begin position="1"/>
        <end position="11"/>
    </location>
</feature>
<dbReference type="SUPFAM" id="SSF103506">
    <property type="entry name" value="Mitochondrial carrier"/>
    <property type="match status" value="1"/>
</dbReference>
<evidence type="ECO:0000256" key="1">
    <source>
        <dbReference type="ARBA" id="ARBA00004141"/>
    </source>
</evidence>
<dbReference type="EMBL" id="LWDF02000438">
    <property type="protein sequence ID" value="KAE8248653.1"/>
    <property type="molecule type" value="Genomic_DNA"/>
</dbReference>
<evidence type="ECO:0000256" key="3">
    <source>
        <dbReference type="ARBA" id="ARBA00022448"/>
    </source>
</evidence>
<keyword evidence="6" id="KW-1133">Transmembrane helix</keyword>
<protein>
    <submittedName>
        <fullName evidence="9">Uncharacterized protein</fullName>
    </submittedName>
</protein>
<feature type="compositionally biased region" description="Low complexity" evidence="8">
    <location>
        <begin position="581"/>
        <end position="602"/>
    </location>
</feature>
<dbReference type="AlphaFoldDB" id="A0A177TVH7"/>
<evidence type="ECO:0000256" key="6">
    <source>
        <dbReference type="ARBA" id="ARBA00022989"/>
    </source>
</evidence>
<proteinExistence type="inferred from homology"/>
<reference evidence="9" key="1">
    <citation type="submission" date="2016-04" db="EMBL/GenBank/DDBJ databases">
        <authorList>
            <person name="Nguyen H.D."/>
            <person name="Samba Siva P."/>
            <person name="Cullis J."/>
            <person name="Levesque C.A."/>
            <person name="Hambleton S."/>
        </authorList>
    </citation>
    <scope>NUCLEOTIDE SEQUENCE</scope>
    <source>
        <strain evidence="9">DAOMC 236416</strain>
    </source>
</reference>
<comment type="caution">
    <text evidence="9">The sequence shown here is derived from an EMBL/GenBank/DDBJ whole genome shotgun (WGS) entry which is preliminary data.</text>
</comment>
<keyword evidence="10" id="KW-1185">Reference proteome</keyword>
<keyword evidence="3" id="KW-0813">Transport</keyword>
<feature type="compositionally biased region" description="Acidic residues" evidence="8">
    <location>
        <begin position="168"/>
        <end position="179"/>
    </location>
</feature>
<reference evidence="9" key="2">
    <citation type="journal article" date="2019" name="IMA Fungus">
        <title>Genome sequencing and comparison of five Tilletia species to identify candidate genes for the detection of regulated species infecting wheat.</title>
        <authorList>
            <person name="Nguyen H.D.T."/>
            <person name="Sultana T."/>
            <person name="Kesanakurti P."/>
            <person name="Hambleton S."/>
        </authorList>
    </citation>
    <scope>NUCLEOTIDE SEQUENCE</scope>
    <source>
        <strain evidence="9">DAOMC 236416</strain>
    </source>
</reference>
<feature type="compositionally biased region" description="Low complexity" evidence="8">
    <location>
        <begin position="147"/>
        <end position="157"/>
    </location>
</feature>
<feature type="region of interest" description="Disordered" evidence="8">
    <location>
        <begin position="136"/>
        <end position="179"/>
    </location>
</feature>
<comment type="subcellular location">
    <subcellularLocation>
        <location evidence="1">Membrane</location>
        <topology evidence="1">Multi-pass membrane protein</topology>
    </subcellularLocation>
</comment>
<evidence type="ECO:0000256" key="2">
    <source>
        <dbReference type="ARBA" id="ARBA00006375"/>
    </source>
</evidence>
<sequence length="692" mass="72554">MASPQFASHPSRSYVYPTATDTSTTSTPPASASASSPSTTTTAAASHNRYASLPSRPPSGSSPSSSTSGRPPPSVVRKNRAASSATLTADDKPAAPLNAVLQAFAVTLALQYASAALAMPFEVAKLLLQVQYLPTPSTKSADDSKGTTSQQHTAQQAPPHPDHAADDPTVDPQEEDEAYAGEARHWGGEFDELSDEEEAVAYFQDLSSQPLRPPTSRRGVAGAAENNRPTDAAGYIDPSASATTSGSLTRSSRAGRVDDDADALRPEWVFPRVWDGGVWGMMKTISRSREGFLGLWKGTFASFLLEAGSGFFQPLFAQILAFLTRQPSLILSLPPSYSPSPYVSLSIQLASHLCTGLLLSPLDTVRTRLVAQSGLRAHRTYKSTWHAFTRMLNEEGGWRTAYFHPNVLIPTVLDYSLRPLLSMGAPLVIERWLGIEATNSPALYAAAELTLGTASLLVSLPIETVRRRLQLQRRAAWGVLPKPVVAGALPAPIPLDAPAATADATSAKAKTSSTAPHHTTGRDLTPFPAFVPPNAVGTSTLGIRTSVEVRPVAYAGVIEAMYRIVTEECGRRSHGHGGHGATSHTASAAASSAAADSSAAAAEGTEKKKVKKDIKKKDQTQMENAIVALSDLFGGLKSLYRGFGLAAAANGVVFVLTVVGGENARSASGFGHAGSSAGMGAGSFAGGGWTEI</sequence>
<keyword evidence="4" id="KW-0812">Transmembrane</keyword>
<evidence type="ECO:0000256" key="5">
    <source>
        <dbReference type="ARBA" id="ARBA00022737"/>
    </source>
</evidence>
<feature type="region of interest" description="Disordered" evidence="8">
    <location>
        <begin position="1"/>
        <end position="87"/>
    </location>
</feature>
<name>A0A177TVH7_9BASI</name>
<feature type="region of interest" description="Disordered" evidence="8">
    <location>
        <begin position="571"/>
        <end position="615"/>
    </location>
</feature>
<dbReference type="InterPro" id="IPR018108">
    <property type="entry name" value="MCP_transmembrane"/>
</dbReference>
<dbReference type="InterPro" id="IPR023395">
    <property type="entry name" value="MCP_dom_sf"/>
</dbReference>
<dbReference type="PANTHER" id="PTHR45618">
    <property type="entry name" value="MITOCHONDRIAL DICARBOXYLATE CARRIER-RELATED"/>
    <property type="match status" value="1"/>
</dbReference>
<dbReference type="Pfam" id="PF00153">
    <property type="entry name" value="Mito_carr"/>
    <property type="match status" value="1"/>
</dbReference>